<dbReference type="RefSeq" id="WP_072935095.1">
    <property type="nucleotide sequence ID" value="NZ_FQUG01000003.1"/>
</dbReference>
<dbReference type="InterPro" id="IPR029063">
    <property type="entry name" value="SAM-dependent_MTases_sf"/>
</dbReference>
<dbReference type="EC" id="2.1.1.37" evidence="1"/>
<dbReference type="GO" id="GO:0003886">
    <property type="term" value="F:DNA (cytosine-5-)-methyltransferase activity"/>
    <property type="evidence" value="ECO:0007669"/>
    <property type="project" value="UniProtKB-EC"/>
</dbReference>
<feature type="active site" evidence="6">
    <location>
        <position position="79"/>
    </location>
</feature>
<feature type="coiled-coil region" evidence="7">
    <location>
        <begin position="190"/>
        <end position="217"/>
    </location>
</feature>
<dbReference type="EMBL" id="FQUG01000003">
    <property type="protein sequence ID" value="SHE66926.1"/>
    <property type="molecule type" value="Genomic_DNA"/>
</dbReference>
<reference evidence="8 9" key="1">
    <citation type="submission" date="2016-11" db="EMBL/GenBank/DDBJ databases">
        <authorList>
            <person name="Jaros S."/>
            <person name="Januszkiewicz K."/>
            <person name="Wedrychowicz H."/>
        </authorList>
    </citation>
    <scope>NUCLEOTIDE SEQUENCE [LARGE SCALE GENOMIC DNA]</scope>
    <source>
        <strain evidence="8 9">DSM 10502</strain>
    </source>
</reference>
<dbReference type="STRING" id="1123243.SAMN02745190_00972"/>
<dbReference type="PROSITE" id="PS51679">
    <property type="entry name" value="SAM_MT_C5"/>
    <property type="match status" value="1"/>
</dbReference>
<dbReference type="OrthoDB" id="9813719at2"/>
<organism evidence="8 9">
    <name type="scientific">Schwartzia succinivorans DSM 10502</name>
    <dbReference type="NCBI Taxonomy" id="1123243"/>
    <lineage>
        <taxon>Bacteria</taxon>
        <taxon>Bacillati</taxon>
        <taxon>Bacillota</taxon>
        <taxon>Negativicutes</taxon>
        <taxon>Selenomonadales</taxon>
        <taxon>Selenomonadaceae</taxon>
        <taxon>Schwartzia</taxon>
    </lineage>
</organism>
<dbReference type="Pfam" id="PF00145">
    <property type="entry name" value="DNA_methylase"/>
    <property type="match status" value="2"/>
</dbReference>
<proteinExistence type="inferred from homology"/>
<protein>
    <recommendedName>
        <fullName evidence="1">DNA (cytosine-5-)-methyltransferase</fullName>
        <ecNumber evidence="1">2.1.1.37</ecNumber>
    </recommendedName>
</protein>
<sequence length="528" mass="61120">MDKLKVIDLFAGAGGLSLGFRQTGKFEIKAAVEKNANARITYKNNFNEVELYEDITDVDFTRFNEKYGKIDVVIGGPPCQGFSNANRQHNQAINLNNKLVKEYIRAILQIQPEAFVMENVGMLKSDVHRFYIEKMDESNVEKYHIPTKADCIYLLDEKWKFEGVLELLRNEADVKNNLWKEDLFRKINIIYKARNNKEKMEKALNRYLNQIKKLLVKRTELPNQHVNQISEKVFYMLEQYTYKDALEEFISALEEALAIQKMLIYAEEIYVNGIREVFDDCKNIVANVKSCAVYDYLISVLGANDNGYAINNGILAAVEYGIPQKRRRFVIIGIKKKYTNIVEMPVPDENVTMTNVYDALADLKNVPVHYSVEDDENGSRISYKDLASVNKLLELRSKTGQVYNHIVPRTRETALRRFRAIKPGENFHALSKEMKEDTYTNVERTQNTVYCRLKYEEPSGTVINVRKSMWIHPELDRAVSIREAARLQTFPDSFRFYGPKDSEYQQVGNAVPPMLARIIAKKILDYID</sequence>
<gene>
    <name evidence="8" type="ORF">SAMN02745190_00972</name>
</gene>
<dbReference type="AlphaFoldDB" id="A0A1M4VDA0"/>
<dbReference type="PROSITE" id="PS00094">
    <property type="entry name" value="C5_MTASE_1"/>
    <property type="match status" value="1"/>
</dbReference>
<dbReference type="InterPro" id="IPR050390">
    <property type="entry name" value="C5-Methyltransferase"/>
</dbReference>
<evidence type="ECO:0000256" key="6">
    <source>
        <dbReference type="PROSITE-ProRule" id="PRU01016"/>
    </source>
</evidence>
<name>A0A1M4VDA0_9FIRM</name>
<dbReference type="GO" id="GO:0009307">
    <property type="term" value="P:DNA restriction-modification system"/>
    <property type="evidence" value="ECO:0007669"/>
    <property type="project" value="UniProtKB-KW"/>
</dbReference>
<dbReference type="Proteomes" id="UP000184404">
    <property type="component" value="Unassembled WGS sequence"/>
</dbReference>
<evidence type="ECO:0000313" key="8">
    <source>
        <dbReference type="EMBL" id="SHE66926.1"/>
    </source>
</evidence>
<keyword evidence="5" id="KW-0680">Restriction system</keyword>
<evidence type="ECO:0000256" key="1">
    <source>
        <dbReference type="ARBA" id="ARBA00011975"/>
    </source>
</evidence>
<dbReference type="InterPro" id="IPR018117">
    <property type="entry name" value="C5_DNA_meth_AS"/>
</dbReference>
<dbReference type="InterPro" id="IPR031303">
    <property type="entry name" value="C5_meth_CS"/>
</dbReference>
<dbReference type="SUPFAM" id="SSF53335">
    <property type="entry name" value="S-adenosyl-L-methionine-dependent methyltransferases"/>
    <property type="match status" value="2"/>
</dbReference>
<accession>A0A1M4VDA0</accession>
<comment type="similarity">
    <text evidence="6">Belongs to the class I-like SAM-binding methyltransferase superfamily. C5-methyltransferase family.</text>
</comment>
<keyword evidence="2 6" id="KW-0489">Methyltransferase</keyword>
<keyword evidence="7" id="KW-0175">Coiled coil</keyword>
<dbReference type="GO" id="GO:0044027">
    <property type="term" value="P:negative regulation of gene expression via chromosomal CpG island methylation"/>
    <property type="evidence" value="ECO:0007669"/>
    <property type="project" value="TreeGrafter"/>
</dbReference>
<dbReference type="PROSITE" id="PS00095">
    <property type="entry name" value="C5_MTASE_2"/>
    <property type="match status" value="1"/>
</dbReference>
<dbReference type="GO" id="GO:0003677">
    <property type="term" value="F:DNA binding"/>
    <property type="evidence" value="ECO:0007669"/>
    <property type="project" value="TreeGrafter"/>
</dbReference>
<dbReference type="PRINTS" id="PR00105">
    <property type="entry name" value="C5METTRFRASE"/>
</dbReference>
<evidence type="ECO:0000313" key="9">
    <source>
        <dbReference type="Proteomes" id="UP000184404"/>
    </source>
</evidence>
<dbReference type="InterPro" id="IPR001525">
    <property type="entry name" value="C5_MeTfrase"/>
</dbReference>
<evidence type="ECO:0000256" key="5">
    <source>
        <dbReference type="ARBA" id="ARBA00022747"/>
    </source>
</evidence>
<dbReference type="GO" id="GO:0032259">
    <property type="term" value="P:methylation"/>
    <property type="evidence" value="ECO:0007669"/>
    <property type="project" value="UniProtKB-KW"/>
</dbReference>
<evidence type="ECO:0000256" key="7">
    <source>
        <dbReference type="SAM" id="Coils"/>
    </source>
</evidence>
<keyword evidence="4 6" id="KW-0949">S-adenosyl-L-methionine</keyword>
<keyword evidence="3 6" id="KW-0808">Transferase</keyword>
<dbReference type="PANTHER" id="PTHR10629:SF52">
    <property type="entry name" value="DNA (CYTOSINE-5)-METHYLTRANSFERASE 1"/>
    <property type="match status" value="1"/>
</dbReference>
<keyword evidence="9" id="KW-1185">Reference proteome</keyword>
<evidence type="ECO:0000256" key="4">
    <source>
        <dbReference type="ARBA" id="ARBA00022691"/>
    </source>
</evidence>
<dbReference type="Gene3D" id="3.40.50.150">
    <property type="entry name" value="Vaccinia Virus protein VP39"/>
    <property type="match status" value="2"/>
</dbReference>
<evidence type="ECO:0000256" key="2">
    <source>
        <dbReference type="ARBA" id="ARBA00022603"/>
    </source>
</evidence>
<dbReference type="Gene3D" id="3.90.120.10">
    <property type="entry name" value="DNA Methylase, subunit A, domain 2"/>
    <property type="match status" value="1"/>
</dbReference>
<evidence type="ECO:0000256" key="3">
    <source>
        <dbReference type="ARBA" id="ARBA00022679"/>
    </source>
</evidence>
<dbReference type="PANTHER" id="PTHR10629">
    <property type="entry name" value="CYTOSINE-SPECIFIC METHYLTRANSFERASE"/>
    <property type="match status" value="1"/>
</dbReference>